<dbReference type="CDD" id="cd18042">
    <property type="entry name" value="DEXXQc_SETX"/>
    <property type="match status" value="1"/>
</dbReference>
<evidence type="ECO:0000256" key="1">
    <source>
        <dbReference type="ARBA" id="ARBA00007913"/>
    </source>
</evidence>
<dbReference type="InterPro" id="IPR047187">
    <property type="entry name" value="SF1_C_Upf1"/>
</dbReference>
<dbReference type="PANTHER" id="PTHR10887:SF495">
    <property type="entry name" value="HELICASE SENATAXIN ISOFORM X1-RELATED"/>
    <property type="match status" value="1"/>
</dbReference>
<dbReference type="GO" id="GO:0016787">
    <property type="term" value="F:hydrolase activity"/>
    <property type="evidence" value="ECO:0007669"/>
    <property type="project" value="UniProtKB-KW"/>
</dbReference>
<evidence type="ECO:0000256" key="5">
    <source>
        <dbReference type="ARBA" id="ARBA00022840"/>
    </source>
</evidence>
<evidence type="ECO:0000256" key="2">
    <source>
        <dbReference type="ARBA" id="ARBA00022741"/>
    </source>
</evidence>
<dbReference type="InterPro" id="IPR041679">
    <property type="entry name" value="DNA2/NAM7-like_C"/>
</dbReference>
<keyword evidence="10" id="KW-1185">Reference proteome</keyword>
<evidence type="ECO:0000259" key="8">
    <source>
        <dbReference type="Pfam" id="PF13087"/>
    </source>
</evidence>
<comment type="similarity">
    <text evidence="1">Belongs to the DNA2/NAM7 helicase family.</text>
</comment>
<dbReference type="STRING" id="763665.A0A2G5BIP1"/>
<dbReference type="InterPro" id="IPR045055">
    <property type="entry name" value="DNA2/NAM7-like"/>
</dbReference>
<dbReference type="GO" id="GO:0001147">
    <property type="term" value="F:transcription termination site sequence-specific DNA binding"/>
    <property type="evidence" value="ECO:0007669"/>
    <property type="project" value="TreeGrafter"/>
</dbReference>
<keyword evidence="5" id="KW-0067">ATP-binding</keyword>
<keyword evidence="3 9" id="KW-0378">Hydrolase</keyword>
<protein>
    <submittedName>
        <fullName evidence="9">P-loop containing nucleoside triphosphate hydrolase protein</fullName>
    </submittedName>
</protein>
<dbReference type="InterPro" id="IPR027417">
    <property type="entry name" value="P-loop_NTPase"/>
</dbReference>
<accession>A0A2G5BIP1</accession>
<dbReference type="OrthoDB" id="6513042at2759"/>
<evidence type="ECO:0000313" key="9">
    <source>
        <dbReference type="EMBL" id="PIA18842.1"/>
    </source>
</evidence>
<reference evidence="9 10" key="1">
    <citation type="journal article" date="2015" name="Genome Biol. Evol.">
        <title>Phylogenomic analyses indicate that early fungi evolved digesting cell walls of algal ancestors of land plants.</title>
        <authorList>
            <person name="Chang Y."/>
            <person name="Wang S."/>
            <person name="Sekimoto S."/>
            <person name="Aerts A.L."/>
            <person name="Choi C."/>
            <person name="Clum A."/>
            <person name="LaButti K.M."/>
            <person name="Lindquist E.A."/>
            <person name="Yee Ngan C."/>
            <person name="Ohm R.A."/>
            <person name="Salamov A.A."/>
            <person name="Grigoriev I.V."/>
            <person name="Spatafora J.W."/>
            <person name="Berbee M.L."/>
        </authorList>
    </citation>
    <scope>NUCLEOTIDE SEQUENCE [LARGE SCALE GENOMIC DNA]</scope>
    <source>
        <strain evidence="9 10">NRRL 1564</strain>
    </source>
</reference>
<dbReference type="Pfam" id="PF13086">
    <property type="entry name" value="AAA_11"/>
    <property type="match status" value="1"/>
</dbReference>
<keyword evidence="4" id="KW-0347">Helicase</keyword>
<dbReference type="Pfam" id="PF13087">
    <property type="entry name" value="AAA_12"/>
    <property type="match status" value="1"/>
</dbReference>
<feature type="domain" description="DNA2/NAM7 helicase helicase" evidence="7">
    <location>
        <begin position="3"/>
        <end position="271"/>
    </location>
</feature>
<dbReference type="AlphaFoldDB" id="A0A2G5BIP1"/>
<name>A0A2G5BIP1_COERN</name>
<dbReference type="GO" id="GO:0016604">
    <property type="term" value="C:nuclear body"/>
    <property type="evidence" value="ECO:0007669"/>
    <property type="project" value="TreeGrafter"/>
</dbReference>
<dbReference type="GO" id="GO:0005524">
    <property type="term" value="F:ATP binding"/>
    <property type="evidence" value="ECO:0007669"/>
    <property type="project" value="UniProtKB-KW"/>
</dbReference>
<dbReference type="EMBL" id="KZ303488">
    <property type="protein sequence ID" value="PIA18842.1"/>
    <property type="molecule type" value="Genomic_DNA"/>
</dbReference>
<sequence length="497" mass="55586">MQREHGFTLIQGPPGTGKTKTILGLTGALLSQDKDAARTANNKLLICAPSNAAVDEIVKRLKSGIRDSRGVTFKPRVVRVGQSDHISSTVRDTTLDFLMEQALNANTTQALGAKETRKSALGQQRTLRAQLDEINVEIRELDSQMQRTDPSSTAALREMREKFHSVKQRKQRVCQQLEQERARAREASKAMDERKQRVRMQILQSTDILCCTLSGSGHDMLTSLKCAFDTVIIDEAAQSIELSCLIPLKYECNRCVLVGDPLQLPPTVFSQSATKHGYNKSLFVRVQQNAPESVSLLSIQYRMHPEISALPSRLFYNSRLKDGPEMAAKQCAPWHRNERYPPFVFLNIQSGREQKGALHSVFNMQEVEAAVQLVFGLCQDYPKLSWKQRIGVITPYKQQLRKLVEAFRKHFGPSATDAIECNTVDGFQGQEKDIIIFSCVRAGEAGVGFLADRRRMNVGLTRARKSLFVLGNAKMLGGSPLWKSLIDDANTRGLLKN</sequence>
<dbReference type="GO" id="GO:0006369">
    <property type="term" value="P:termination of RNA polymerase II transcription"/>
    <property type="evidence" value="ECO:0007669"/>
    <property type="project" value="TreeGrafter"/>
</dbReference>
<feature type="coiled-coil region" evidence="6">
    <location>
        <begin position="124"/>
        <end position="197"/>
    </location>
</feature>
<organism evidence="9 10">
    <name type="scientific">Coemansia reversa (strain ATCC 12441 / NRRL 1564)</name>
    <dbReference type="NCBI Taxonomy" id="763665"/>
    <lineage>
        <taxon>Eukaryota</taxon>
        <taxon>Fungi</taxon>
        <taxon>Fungi incertae sedis</taxon>
        <taxon>Zoopagomycota</taxon>
        <taxon>Kickxellomycotina</taxon>
        <taxon>Kickxellomycetes</taxon>
        <taxon>Kickxellales</taxon>
        <taxon>Kickxellaceae</taxon>
        <taxon>Coemansia</taxon>
    </lineage>
</organism>
<dbReference type="CDD" id="cd18808">
    <property type="entry name" value="SF1_C_Upf1"/>
    <property type="match status" value="1"/>
</dbReference>
<dbReference type="GO" id="GO:0005694">
    <property type="term" value="C:chromosome"/>
    <property type="evidence" value="ECO:0007669"/>
    <property type="project" value="UniProtKB-ARBA"/>
</dbReference>
<dbReference type="FunFam" id="3.40.50.300:FF:000326">
    <property type="entry name" value="P-loop containing nucleoside triphosphate hydrolase"/>
    <property type="match status" value="1"/>
</dbReference>
<feature type="non-terminal residue" evidence="9">
    <location>
        <position position="497"/>
    </location>
</feature>
<evidence type="ECO:0000256" key="6">
    <source>
        <dbReference type="SAM" id="Coils"/>
    </source>
</evidence>
<keyword evidence="6" id="KW-0175">Coiled coil</keyword>
<evidence type="ECO:0000256" key="4">
    <source>
        <dbReference type="ARBA" id="ARBA00022806"/>
    </source>
</evidence>
<dbReference type="SUPFAM" id="SSF52540">
    <property type="entry name" value="P-loop containing nucleoside triphosphate hydrolases"/>
    <property type="match status" value="1"/>
</dbReference>
<proteinExistence type="inferred from homology"/>
<evidence type="ECO:0000313" key="10">
    <source>
        <dbReference type="Proteomes" id="UP000242474"/>
    </source>
</evidence>
<dbReference type="Proteomes" id="UP000242474">
    <property type="component" value="Unassembled WGS sequence"/>
</dbReference>
<keyword evidence="2" id="KW-0547">Nucleotide-binding</keyword>
<gene>
    <name evidence="9" type="ORF">COEREDRAFT_38169</name>
</gene>
<dbReference type="InterPro" id="IPR041677">
    <property type="entry name" value="DNA2/NAM7_AAA_11"/>
</dbReference>
<feature type="domain" description="DNA2/NAM7 helicase-like C-terminal" evidence="8">
    <location>
        <begin position="278"/>
        <end position="474"/>
    </location>
</feature>
<dbReference type="PANTHER" id="PTHR10887">
    <property type="entry name" value="DNA2/NAM7 HELICASE FAMILY"/>
    <property type="match status" value="1"/>
</dbReference>
<dbReference type="Gene3D" id="3.40.50.300">
    <property type="entry name" value="P-loop containing nucleotide triphosphate hydrolases"/>
    <property type="match status" value="2"/>
</dbReference>
<evidence type="ECO:0000256" key="3">
    <source>
        <dbReference type="ARBA" id="ARBA00022801"/>
    </source>
</evidence>
<dbReference type="GO" id="GO:0004386">
    <property type="term" value="F:helicase activity"/>
    <property type="evidence" value="ECO:0007669"/>
    <property type="project" value="UniProtKB-KW"/>
</dbReference>
<evidence type="ECO:0000259" key="7">
    <source>
        <dbReference type="Pfam" id="PF13086"/>
    </source>
</evidence>